<evidence type="ECO:0000256" key="1">
    <source>
        <dbReference type="SAM" id="Phobius"/>
    </source>
</evidence>
<reference evidence="2 3" key="1">
    <citation type="submission" date="2020-08" db="EMBL/GenBank/DDBJ databases">
        <title>Bridging the membrane lipid divide: bacteria of the FCB group superphylum have the potential to synthesize archaeal ether lipids.</title>
        <authorList>
            <person name="Villanueva L."/>
            <person name="Von Meijenfeldt F.A.B."/>
            <person name="Westbye A.B."/>
            <person name="Yadav S."/>
            <person name="Hopmans E.C."/>
            <person name="Dutilh B.E."/>
            <person name="Sinninghe Damste J.S."/>
        </authorList>
    </citation>
    <scope>NUCLEOTIDE SEQUENCE [LARGE SCALE GENOMIC DNA]</scope>
    <source>
        <strain evidence="2">NIOZ-UU27</strain>
    </source>
</reference>
<keyword evidence="1" id="KW-1133">Transmembrane helix</keyword>
<feature type="transmembrane region" description="Helical" evidence="1">
    <location>
        <begin position="260"/>
        <end position="278"/>
    </location>
</feature>
<keyword evidence="1" id="KW-0472">Membrane</keyword>
<sequence length="282" mass="32096">MEKAAIFLNQLFDVLWTPLSKTPSYLDILIVSAISALLFLIIFKKTSNQDMIRYYKNKIIAYILEIRLYKDRPALTLKNIGKILGYNMVYLRYTLVPLVVIIIPVLIISIQLFNRFGHMPIQKDKGFIVCAELDKKVVPNISKTIEKVQCDTSDGILVETPPMRIISDGSIYWRARVIRSEGNDQFIRVSIEGEPQGVDKKVLTSSIKQGFSPEKRKCNLDGLFVDNAEGFISETSPFKAVTVGYRPATYPFLAWRVDPVVLYFILTLILGLLFKPIVKVNI</sequence>
<comment type="caution">
    <text evidence="2">The sequence shown here is derived from an EMBL/GenBank/DDBJ whole genome shotgun (WGS) entry which is preliminary data.</text>
</comment>
<proteinExistence type="predicted"/>
<evidence type="ECO:0000313" key="2">
    <source>
        <dbReference type="EMBL" id="MBC8178247.1"/>
    </source>
</evidence>
<dbReference type="AlphaFoldDB" id="A0A8J6MZQ7"/>
<evidence type="ECO:0008006" key="4">
    <source>
        <dbReference type="Google" id="ProtNLM"/>
    </source>
</evidence>
<keyword evidence="1" id="KW-0812">Transmembrane</keyword>
<evidence type="ECO:0000313" key="3">
    <source>
        <dbReference type="Proteomes" id="UP000650524"/>
    </source>
</evidence>
<organism evidence="2 3">
    <name type="scientific">Candidatus Desulfacyla euxinica</name>
    <dbReference type="NCBI Taxonomy" id="2841693"/>
    <lineage>
        <taxon>Bacteria</taxon>
        <taxon>Deltaproteobacteria</taxon>
        <taxon>Candidatus Desulfacyla</taxon>
    </lineage>
</organism>
<gene>
    <name evidence="2" type="ORF">H8E19_12655</name>
</gene>
<dbReference type="EMBL" id="JACNJD010000267">
    <property type="protein sequence ID" value="MBC8178247.1"/>
    <property type="molecule type" value="Genomic_DNA"/>
</dbReference>
<accession>A0A8J6MZQ7</accession>
<dbReference type="Proteomes" id="UP000650524">
    <property type="component" value="Unassembled WGS sequence"/>
</dbReference>
<feature type="transmembrane region" description="Helical" evidence="1">
    <location>
        <begin position="90"/>
        <end position="113"/>
    </location>
</feature>
<feature type="transmembrane region" description="Helical" evidence="1">
    <location>
        <begin position="25"/>
        <end position="43"/>
    </location>
</feature>
<name>A0A8J6MZQ7_9DELT</name>
<protein>
    <recommendedName>
        <fullName evidence="4">ResB-like domain-containing protein</fullName>
    </recommendedName>
</protein>